<protein>
    <submittedName>
        <fullName evidence="1">Uncharacterized protein</fullName>
    </submittedName>
</protein>
<dbReference type="EMBL" id="JAGHQL010000161">
    <property type="protein sequence ID" value="KAH0537121.1"/>
    <property type="molecule type" value="Genomic_DNA"/>
</dbReference>
<name>A0A9P8I490_9PEZI</name>
<accession>A0A9P8I490</accession>
<evidence type="ECO:0000313" key="2">
    <source>
        <dbReference type="Proteomes" id="UP000698800"/>
    </source>
</evidence>
<proteinExistence type="predicted"/>
<dbReference type="OrthoDB" id="5326610at2759"/>
<organism evidence="1 2">
    <name type="scientific">Glutinoglossum americanum</name>
    <dbReference type="NCBI Taxonomy" id="1670608"/>
    <lineage>
        <taxon>Eukaryota</taxon>
        <taxon>Fungi</taxon>
        <taxon>Dikarya</taxon>
        <taxon>Ascomycota</taxon>
        <taxon>Pezizomycotina</taxon>
        <taxon>Geoglossomycetes</taxon>
        <taxon>Geoglossales</taxon>
        <taxon>Geoglossaceae</taxon>
        <taxon>Glutinoglossum</taxon>
    </lineage>
</organism>
<reference evidence="1" key="1">
    <citation type="submission" date="2021-03" db="EMBL/GenBank/DDBJ databases">
        <title>Comparative genomics and phylogenomic investigation of the class Geoglossomycetes provide insights into ecological specialization and systematics.</title>
        <authorList>
            <person name="Melie T."/>
            <person name="Pirro S."/>
            <person name="Miller A.N."/>
            <person name="Quandt A."/>
        </authorList>
    </citation>
    <scope>NUCLEOTIDE SEQUENCE</scope>
    <source>
        <strain evidence="1">GBOQ0MN5Z8</strain>
    </source>
</reference>
<comment type="caution">
    <text evidence="1">The sequence shown here is derived from an EMBL/GenBank/DDBJ whole genome shotgun (WGS) entry which is preliminary data.</text>
</comment>
<sequence length="145" mass="17064">MSSLDDTLTVTHQVHVSGSFVNSLQEEAVKEARQSPPFYQFGEPNAWLDAYGNECECVACEMLTHNYVFPDAPPDWGENKPRWHCSGSRQPGWEERERERRRVTAYLVYYGHPRHEGDWNEITTKMHHHIKWQAGSKRYHITSRY</sequence>
<gene>
    <name evidence="1" type="ORF">FGG08_006054</name>
</gene>
<dbReference type="AlphaFoldDB" id="A0A9P8I490"/>
<keyword evidence="2" id="KW-1185">Reference proteome</keyword>
<evidence type="ECO:0000313" key="1">
    <source>
        <dbReference type="EMBL" id="KAH0537121.1"/>
    </source>
</evidence>
<dbReference type="Proteomes" id="UP000698800">
    <property type="component" value="Unassembled WGS sequence"/>
</dbReference>